<organism evidence="3 4">
    <name type="scientific">Pseudoteredinibacter isoporae</name>
    <dbReference type="NCBI Taxonomy" id="570281"/>
    <lineage>
        <taxon>Bacteria</taxon>
        <taxon>Pseudomonadati</taxon>
        <taxon>Pseudomonadota</taxon>
        <taxon>Gammaproteobacteria</taxon>
        <taxon>Cellvibrionales</taxon>
        <taxon>Cellvibrionaceae</taxon>
        <taxon>Pseudoteredinibacter</taxon>
    </lineage>
</organism>
<feature type="transmembrane region" description="Helical" evidence="1">
    <location>
        <begin position="210"/>
        <end position="229"/>
    </location>
</feature>
<evidence type="ECO:0000313" key="4">
    <source>
        <dbReference type="Proteomes" id="UP000528457"/>
    </source>
</evidence>
<feature type="transmembrane region" description="Helical" evidence="1">
    <location>
        <begin position="6"/>
        <end position="25"/>
    </location>
</feature>
<sequence>MLTTASLILAIVCYLAIFGFILGEIRHQQTAKPNHLRALLIPALVFHGAGLVFQFMSGGEVSLSFFKVPSLLVWLINVVILISSLRKPTLNVLLLVSPMSVIAIACTLIFNSNEQSLQLNTGTSIHILLSLLAYSLLTIATMQALLLAYQNHQLRNKHISGMVRLLPPLQTMEALLFELLWVGFALLSISILTGTLFVDIDPEQPMAHKIFFSTASWLIYATLLFGRHFKGWRGNTAIRFTLGGFIALMLAYFGSKLVLELIL</sequence>
<comment type="caution">
    <text evidence="3">The sequence shown here is derived from an EMBL/GenBank/DDBJ whole genome shotgun (WGS) entry which is preliminary data.</text>
</comment>
<feature type="transmembrane region" description="Helical" evidence="1">
    <location>
        <begin position="68"/>
        <end position="85"/>
    </location>
</feature>
<dbReference type="InterPro" id="IPR052372">
    <property type="entry name" value="YpjD/HemX"/>
</dbReference>
<dbReference type="InParanoid" id="A0A7X0JWX8"/>
<dbReference type="Proteomes" id="UP000528457">
    <property type="component" value="Unassembled WGS sequence"/>
</dbReference>
<keyword evidence="1" id="KW-0812">Transmembrane</keyword>
<gene>
    <name evidence="3" type="ORF">HNR48_003606</name>
</gene>
<dbReference type="InterPro" id="IPR002541">
    <property type="entry name" value="Cyt_c_assembly"/>
</dbReference>
<name>A0A7X0JWX8_9GAMM</name>
<feature type="transmembrane region" description="Helical" evidence="1">
    <location>
        <begin position="125"/>
        <end position="149"/>
    </location>
</feature>
<keyword evidence="4" id="KW-1185">Reference proteome</keyword>
<dbReference type="Pfam" id="PF01578">
    <property type="entry name" value="Cytochrom_C_asm"/>
    <property type="match status" value="1"/>
</dbReference>
<feature type="transmembrane region" description="Helical" evidence="1">
    <location>
        <begin position="37"/>
        <end position="56"/>
    </location>
</feature>
<feature type="domain" description="Cytochrome c assembly protein" evidence="2">
    <location>
        <begin position="69"/>
        <end position="262"/>
    </location>
</feature>
<dbReference type="FunCoup" id="A0A7X0JWX8">
    <property type="interactions" value="73"/>
</dbReference>
<evidence type="ECO:0000313" key="3">
    <source>
        <dbReference type="EMBL" id="MBB6523304.1"/>
    </source>
</evidence>
<keyword evidence="1" id="KW-0472">Membrane</keyword>
<evidence type="ECO:0000259" key="2">
    <source>
        <dbReference type="Pfam" id="PF01578"/>
    </source>
</evidence>
<reference evidence="3 4" key="1">
    <citation type="submission" date="2020-08" db="EMBL/GenBank/DDBJ databases">
        <title>Genomic Encyclopedia of Type Strains, Phase IV (KMG-IV): sequencing the most valuable type-strain genomes for metagenomic binning, comparative biology and taxonomic classification.</title>
        <authorList>
            <person name="Goeker M."/>
        </authorList>
    </citation>
    <scope>NUCLEOTIDE SEQUENCE [LARGE SCALE GENOMIC DNA]</scope>
    <source>
        <strain evidence="3 4">DSM 22368</strain>
    </source>
</reference>
<feature type="transmembrane region" description="Helical" evidence="1">
    <location>
        <begin position="236"/>
        <end position="254"/>
    </location>
</feature>
<dbReference type="EMBL" id="JACHHT010000003">
    <property type="protein sequence ID" value="MBB6523304.1"/>
    <property type="molecule type" value="Genomic_DNA"/>
</dbReference>
<evidence type="ECO:0000256" key="1">
    <source>
        <dbReference type="SAM" id="Phobius"/>
    </source>
</evidence>
<dbReference type="GO" id="GO:0017004">
    <property type="term" value="P:cytochrome complex assembly"/>
    <property type="evidence" value="ECO:0007669"/>
    <property type="project" value="InterPro"/>
</dbReference>
<dbReference type="GO" id="GO:0020037">
    <property type="term" value="F:heme binding"/>
    <property type="evidence" value="ECO:0007669"/>
    <property type="project" value="InterPro"/>
</dbReference>
<feature type="transmembrane region" description="Helical" evidence="1">
    <location>
        <begin position="174"/>
        <end position="198"/>
    </location>
</feature>
<dbReference type="PANTHER" id="PTHR38034">
    <property type="entry name" value="INNER MEMBRANE PROTEIN YPJD"/>
    <property type="match status" value="1"/>
</dbReference>
<dbReference type="RefSeq" id="WP_166848254.1">
    <property type="nucleotide sequence ID" value="NZ_JAAONY010000003.1"/>
</dbReference>
<dbReference type="AlphaFoldDB" id="A0A7X0JWX8"/>
<accession>A0A7X0JWX8</accession>
<dbReference type="PANTHER" id="PTHR38034:SF1">
    <property type="entry name" value="INNER MEMBRANE PROTEIN YPJD"/>
    <property type="match status" value="1"/>
</dbReference>
<protein>
    <submittedName>
        <fullName evidence="3">ABC-type uncharacterized transport system permease subunit</fullName>
    </submittedName>
</protein>
<keyword evidence="1" id="KW-1133">Transmembrane helix</keyword>
<feature type="transmembrane region" description="Helical" evidence="1">
    <location>
        <begin position="92"/>
        <end position="110"/>
    </location>
</feature>
<proteinExistence type="predicted"/>